<feature type="compositionally biased region" description="Low complexity" evidence="2">
    <location>
        <begin position="136"/>
        <end position="152"/>
    </location>
</feature>
<accession>A0A1L8CNF9</accession>
<feature type="region of interest" description="Disordered" evidence="2">
    <location>
        <begin position="136"/>
        <end position="157"/>
    </location>
</feature>
<reference evidence="4 5" key="1">
    <citation type="journal article" date="2017" name="Arch. Microbiol.">
        <title>Mariprofundus micogutta sp. nov., a novel iron-oxidizing zetaproteobacterium isolated from a deep-sea hydrothermal field at the Bayonnaise knoll of the Izu-Ogasawara arc, and a description of Mariprofundales ord. nov. and Zetaproteobacteria classis nov.</title>
        <authorList>
            <person name="Makita H."/>
            <person name="Tanaka E."/>
            <person name="Mitsunobu S."/>
            <person name="Miyazaki M."/>
            <person name="Nunoura T."/>
            <person name="Uematsu K."/>
            <person name="Takaki Y."/>
            <person name="Nishi S."/>
            <person name="Shimamura S."/>
            <person name="Takai K."/>
        </authorList>
    </citation>
    <scope>NUCLEOTIDE SEQUENCE [LARGE SCALE GENOMIC DNA]</scope>
    <source>
        <strain evidence="4 5">ET2</strain>
    </source>
</reference>
<evidence type="ECO:0000256" key="3">
    <source>
        <dbReference type="SAM" id="SignalP"/>
    </source>
</evidence>
<dbReference type="OrthoDB" id="2080452at2"/>
<organism evidence="4 5">
    <name type="scientific">Mariprofundus micogutta</name>
    <dbReference type="NCBI Taxonomy" id="1921010"/>
    <lineage>
        <taxon>Bacteria</taxon>
        <taxon>Pseudomonadati</taxon>
        <taxon>Pseudomonadota</taxon>
        <taxon>Candidatius Mariprofundia</taxon>
        <taxon>Mariprofundales</taxon>
        <taxon>Mariprofundaceae</taxon>
        <taxon>Mariprofundus</taxon>
    </lineage>
</organism>
<gene>
    <name evidence="4" type="ORF">MMIC_P1402</name>
</gene>
<dbReference type="EMBL" id="BDFD01000010">
    <property type="protein sequence ID" value="GAV20437.1"/>
    <property type="molecule type" value="Genomic_DNA"/>
</dbReference>
<protein>
    <submittedName>
        <fullName evidence="4">Uncharacterized protein</fullName>
    </submittedName>
</protein>
<dbReference type="AlphaFoldDB" id="A0A1L8CNF9"/>
<evidence type="ECO:0000256" key="1">
    <source>
        <dbReference type="SAM" id="Coils"/>
    </source>
</evidence>
<keyword evidence="5" id="KW-1185">Reference proteome</keyword>
<dbReference type="STRING" id="1921010.MMIC_P1402"/>
<evidence type="ECO:0000256" key="2">
    <source>
        <dbReference type="SAM" id="MobiDB-lite"/>
    </source>
</evidence>
<feature type="coiled-coil region" evidence="1">
    <location>
        <begin position="20"/>
        <end position="47"/>
    </location>
</feature>
<evidence type="ECO:0000313" key="5">
    <source>
        <dbReference type="Proteomes" id="UP000231632"/>
    </source>
</evidence>
<proteinExistence type="predicted"/>
<dbReference type="RefSeq" id="WP_072659747.1">
    <property type="nucleotide sequence ID" value="NZ_BDFD01000010.1"/>
</dbReference>
<feature type="signal peptide" evidence="3">
    <location>
        <begin position="1"/>
        <end position="20"/>
    </location>
</feature>
<sequence length="295" mass="33814">MRAICIFVLLACCVQGQAFAQPADQKIQQLIDDLKQLTDQAERDRSANYRLIDQLRDLTARYDRPWRKRILFDDFSDGELQRNPAWHSNSQDFWVTRSIGLRSQLTHTPQQQQQTGKPQRTEEVLLGILLDGVMQNQNTRPQTRQQTRRPQTASRADISTAASIDNAFAIAIELSVLGRDRSGSYEWGPYQGKNMESGYRLVYQSGSRPSLKLLAYRRGMTSVVDQFEQGQLLEDGNSHHIGWQRTADGFMTVLVDNKVVMQVRDRSYRDRFSGFVMTNRGGEYGIRSVSIFTAR</sequence>
<dbReference type="Proteomes" id="UP000231632">
    <property type="component" value="Unassembled WGS sequence"/>
</dbReference>
<evidence type="ECO:0000313" key="4">
    <source>
        <dbReference type="EMBL" id="GAV20437.1"/>
    </source>
</evidence>
<feature type="chain" id="PRO_5012882851" evidence="3">
    <location>
        <begin position="21"/>
        <end position="295"/>
    </location>
</feature>
<name>A0A1L8CNF9_9PROT</name>
<keyword evidence="1" id="KW-0175">Coiled coil</keyword>
<keyword evidence="3" id="KW-0732">Signal</keyword>
<comment type="caution">
    <text evidence="4">The sequence shown here is derived from an EMBL/GenBank/DDBJ whole genome shotgun (WGS) entry which is preliminary data.</text>
</comment>